<feature type="signal peptide" evidence="2">
    <location>
        <begin position="1"/>
        <end position="17"/>
    </location>
</feature>
<reference evidence="4" key="1">
    <citation type="submission" date="2021-05" db="EMBL/GenBank/DDBJ databases">
        <authorList>
            <person name="Stam R."/>
        </authorList>
    </citation>
    <scope>NUCLEOTIDE SEQUENCE</scope>
    <source>
        <strain evidence="4">CS162</strain>
    </source>
</reference>
<feature type="domain" description="Yeast cell wall synthesis Kre9/Knh1-like N-terminal" evidence="3">
    <location>
        <begin position="36"/>
        <end position="123"/>
    </location>
</feature>
<gene>
    <name evidence="4" type="ORF">ALTATR162_LOCUS6814</name>
</gene>
<keyword evidence="1 2" id="KW-0732">Signal</keyword>
<proteinExistence type="predicted"/>
<feature type="chain" id="PRO_5035219942" description="Yeast cell wall synthesis Kre9/Knh1-like N-terminal domain-containing protein" evidence="2">
    <location>
        <begin position="18"/>
        <end position="251"/>
    </location>
</feature>
<accession>A0A8J2I3A9</accession>
<dbReference type="GeneID" id="67018745"/>
<evidence type="ECO:0000313" key="5">
    <source>
        <dbReference type="Proteomes" id="UP000676310"/>
    </source>
</evidence>
<dbReference type="AlphaFoldDB" id="A0A8J2I3A9"/>
<dbReference type="PANTHER" id="PTHR40633">
    <property type="entry name" value="MATRIX PROTEIN, PUTATIVE (AFU_ORTHOLOGUE AFUA_8G05410)-RELATED"/>
    <property type="match status" value="1"/>
</dbReference>
<organism evidence="4 5">
    <name type="scientific">Alternaria atra</name>
    <dbReference type="NCBI Taxonomy" id="119953"/>
    <lineage>
        <taxon>Eukaryota</taxon>
        <taxon>Fungi</taxon>
        <taxon>Dikarya</taxon>
        <taxon>Ascomycota</taxon>
        <taxon>Pezizomycotina</taxon>
        <taxon>Dothideomycetes</taxon>
        <taxon>Pleosporomycetidae</taxon>
        <taxon>Pleosporales</taxon>
        <taxon>Pleosporineae</taxon>
        <taxon>Pleosporaceae</taxon>
        <taxon>Alternaria</taxon>
        <taxon>Alternaria sect. Ulocladioides</taxon>
    </lineage>
</organism>
<evidence type="ECO:0000256" key="2">
    <source>
        <dbReference type="SAM" id="SignalP"/>
    </source>
</evidence>
<dbReference type="InterPro" id="IPR052982">
    <property type="entry name" value="SRP1/TIP1-like"/>
</dbReference>
<dbReference type="InterPro" id="IPR018466">
    <property type="entry name" value="Kre9/Knh1-like_N"/>
</dbReference>
<sequence>MYSKTAIITFFAGFAAAQIHAPVGEPAGNPITRPLNEVVPTCEQFTITWQPTTPNTVSVLLLKGPATNVVKFGPSLAEGISNSGSLSWTPASTLEATEGPNGYGIQIIDDVTGQYQYSTQFGISKGNCEETVSSSLIEPSSVAVASSTPAAVASSAYAPGYGASTPLASHTPIPLPSAVHSSEAPYPTTVLTSAVVPAYSTGVSANGTIPAPTAGGNATTSRLPEATTNAASGVQAALSFAGAAAAFAFML</sequence>
<dbReference type="EMBL" id="CAJRGZ010000019">
    <property type="protein sequence ID" value="CAG5165605.1"/>
    <property type="molecule type" value="Genomic_DNA"/>
</dbReference>
<dbReference type="Proteomes" id="UP000676310">
    <property type="component" value="Unassembled WGS sequence"/>
</dbReference>
<dbReference type="RefSeq" id="XP_043170374.1">
    <property type="nucleotide sequence ID" value="XM_043314439.1"/>
</dbReference>
<protein>
    <recommendedName>
        <fullName evidence="3">Yeast cell wall synthesis Kre9/Knh1-like N-terminal domain-containing protein</fullName>
    </recommendedName>
</protein>
<evidence type="ECO:0000259" key="3">
    <source>
        <dbReference type="Pfam" id="PF10342"/>
    </source>
</evidence>
<evidence type="ECO:0000313" key="4">
    <source>
        <dbReference type="EMBL" id="CAG5165605.1"/>
    </source>
</evidence>
<evidence type="ECO:0000256" key="1">
    <source>
        <dbReference type="ARBA" id="ARBA00022729"/>
    </source>
</evidence>
<keyword evidence="5" id="KW-1185">Reference proteome</keyword>
<dbReference type="Pfam" id="PF10342">
    <property type="entry name" value="Kre9_KNH"/>
    <property type="match status" value="1"/>
</dbReference>
<name>A0A8J2I3A9_9PLEO</name>
<dbReference type="PANTHER" id="PTHR40633:SF1">
    <property type="entry name" value="GPI ANCHORED SERINE-THREONINE RICH PROTEIN (AFU_ORTHOLOGUE AFUA_1G03630)"/>
    <property type="match status" value="1"/>
</dbReference>
<comment type="caution">
    <text evidence="4">The sequence shown here is derived from an EMBL/GenBank/DDBJ whole genome shotgun (WGS) entry which is preliminary data.</text>
</comment>
<dbReference type="OrthoDB" id="4094614at2759"/>